<dbReference type="CDD" id="cd00207">
    <property type="entry name" value="fer2"/>
    <property type="match status" value="1"/>
</dbReference>
<sequence>MARIKHEGQWYGLDEGESVLDGLLRRGVEVPHSCRAGACQSCLMRAERGGVPAKSQVGLKETLKARGYFLACACQPEGELEVAGAGADLRVSARITSLERLSDSVLCVRLRPEGGFEYRAGQYVSVLRTDGLARSYSLASLPHEDTLALHVRRVAGGRMSGWLFEEARPGDVLELQGPAGECFYVPGRPEQSLLLAGTGTGLAPLYGIVRDALAQGHTGPIWLFHGAVDASGLYLVEELRALQSRHPQLHYRPCVLKGPERVGVTVGALEALIKETCPRPAGWRGYLCGNPDLVLSLRKKLFLTGLSLKDIHADAFLPSTPSPQVGAGVMAGASNSSR</sequence>
<dbReference type="InterPro" id="IPR050415">
    <property type="entry name" value="MRET"/>
</dbReference>
<evidence type="ECO:0000259" key="1">
    <source>
        <dbReference type="PROSITE" id="PS51085"/>
    </source>
</evidence>
<dbReference type="PRINTS" id="PR00371">
    <property type="entry name" value="FPNCR"/>
</dbReference>
<proteinExistence type="predicted"/>
<dbReference type="InterPro" id="IPR017938">
    <property type="entry name" value="Riboflavin_synthase-like_b-brl"/>
</dbReference>
<dbReference type="Pfam" id="PF00970">
    <property type="entry name" value="FAD_binding_6"/>
    <property type="match status" value="1"/>
</dbReference>
<dbReference type="PRINTS" id="PR00410">
    <property type="entry name" value="PHEHYDRXLASE"/>
</dbReference>
<name>A0ABY9X740_9BACT</name>
<dbReference type="SUPFAM" id="SSF63380">
    <property type="entry name" value="Riboflavin synthase domain-like"/>
    <property type="match status" value="1"/>
</dbReference>
<dbReference type="Gene3D" id="3.40.50.80">
    <property type="entry name" value="Nucleotide-binding domain of ferredoxin-NADP reductase (FNR) module"/>
    <property type="match status" value="1"/>
</dbReference>
<dbReference type="EMBL" id="CP043494">
    <property type="protein sequence ID" value="WNG51214.1"/>
    <property type="molecule type" value="Genomic_DNA"/>
</dbReference>
<keyword evidence="4" id="KW-1185">Reference proteome</keyword>
<dbReference type="InterPro" id="IPR001041">
    <property type="entry name" value="2Fe-2S_ferredoxin-type"/>
</dbReference>
<dbReference type="SUPFAM" id="SSF52343">
    <property type="entry name" value="Ferredoxin reductase-like, C-terminal NADP-linked domain"/>
    <property type="match status" value="1"/>
</dbReference>
<organism evidence="3 4">
    <name type="scientific">Archangium minus</name>
    <dbReference type="NCBI Taxonomy" id="83450"/>
    <lineage>
        <taxon>Bacteria</taxon>
        <taxon>Pseudomonadati</taxon>
        <taxon>Myxococcota</taxon>
        <taxon>Myxococcia</taxon>
        <taxon>Myxococcales</taxon>
        <taxon>Cystobacterineae</taxon>
        <taxon>Archangiaceae</taxon>
        <taxon>Archangium</taxon>
    </lineage>
</organism>
<dbReference type="InterPro" id="IPR017927">
    <property type="entry name" value="FAD-bd_FR_type"/>
</dbReference>
<dbReference type="Pfam" id="PF00175">
    <property type="entry name" value="NAD_binding_1"/>
    <property type="match status" value="1"/>
</dbReference>
<dbReference type="PROSITE" id="PS51085">
    <property type="entry name" value="2FE2S_FER_2"/>
    <property type="match status" value="1"/>
</dbReference>
<dbReference type="CDD" id="cd06194">
    <property type="entry name" value="FNR_N-term_Iron_sulfur_binding"/>
    <property type="match status" value="1"/>
</dbReference>
<protein>
    <submittedName>
        <fullName evidence="3">2Fe-2S iron-sulfur cluster binding domain-containing protein</fullName>
    </submittedName>
</protein>
<dbReference type="Gene3D" id="3.10.20.30">
    <property type="match status" value="1"/>
</dbReference>
<dbReference type="Gene3D" id="2.40.30.10">
    <property type="entry name" value="Translation factors"/>
    <property type="match status" value="1"/>
</dbReference>
<dbReference type="InterPro" id="IPR036010">
    <property type="entry name" value="2Fe-2S_ferredoxin-like_sf"/>
</dbReference>
<dbReference type="SUPFAM" id="SSF54292">
    <property type="entry name" value="2Fe-2S ferredoxin-like"/>
    <property type="match status" value="1"/>
</dbReference>
<dbReference type="InterPro" id="IPR039261">
    <property type="entry name" value="FNR_nucleotide-bd"/>
</dbReference>
<feature type="domain" description="2Fe-2S ferredoxin-type" evidence="1">
    <location>
        <begin position="1"/>
        <end position="95"/>
    </location>
</feature>
<evidence type="ECO:0000313" key="4">
    <source>
        <dbReference type="Proteomes" id="UP001611383"/>
    </source>
</evidence>
<evidence type="ECO:0000313" key="3">
    <source>
        <dbReference type="EMBL" id="WNG51214.1"/>
    </source>
</evidence>
<dbReference type="InterPro" id="IPR001709">
    <property type="entry name" value="Flavoprot_Pyr_Nucl_cyt_Rdtase"/>
</dbReference>
<dbReference type="InterPro" id="IPR012675">
    <property type="entry name" value="Beta-grasp_dom_sf"/>
</dbReference>
<dbReference type="InterPro" id="IPR008333">
    <property type="entry name" value="Cbr1-like_FAD-bd_dom"/>
</dbReference>
<evidence type="ECO:0000259" key="2">
    <source>
        <dbReference type="PROSITE" id="PS51384"/>
    </source>
</evidence>
<dbReference type="PANTHER" id="PTHR47354">
    <property type="entry name" value="NADH OXIDOREDUCTASE HCR"/>
    <property type="match status" value="1"/>
</dbReference>
<dbReference type="PROSITE" id="PS51384">
    <property type="entry name" value="FAD_FR"/>
    <property type="match status" value="1"/>
</dbReference>
<feature type="domain" description="FAD-binding FR-type" evidence="2">
    <location>
        <begin position="88"/>
        <end position="185"/>
    </location>
</feature>
<gene>
    <name evidence="3" type="ORF">F0U60_49100</name>
</gene>
<dbReference type="RefSeq" id="WP_395811218.1">
    <property type="nucleotide sequence ID" value="NZ_CP043494.1"/>
</dbReference>
<accession>A0ABY9X740</accession>
<dbReference type="Proteomes" id="UP001611383">
    <property type="component" value="Chromosome"/>
</dbReference>
<reference evidence="3 4" key="1">
    <citation type="submission" date="2019-08" db="EMBL/GenBank/DDBJ databases">
        <title>Archangium and Cystobacter genomes.</title>
        <authorList>
            <person name="Chen I.-C.K."/>
            <person name="Wielgoss S."/>
        </authorList>
    </citation>
    <scope>NUCLEOTIDE SEQUENCE [LARGE SCALE GENOMIC DNA]</scope>
    <source>
        <strain evidence="3 4">Cbm 6</strain>
    </source>
</reference>
<dbReference type="Pfam" id="PF00111">
    <property type="entry name" value="Fer2"/>
    <property type="match status" value="1"/>
</dbReference>
<dbReference type="InterPro" id="IPR001433">
    <property type="entry name" value="OxRdtase_FAD/NAD-bd"/>
</dbReference>
<dbReference type="PANTHER" id="PTHR47354:SF5">
    <property type="entry name" value="PROTEIN RFBI"/>
    <property type="match status" value="1"/>
</dbReference>